<dbReference type="AlphaFoldDB" id="A0AAV0B4N5"/>
<evidence type="ECO:0000313" key="2">
    <source>
        <dbReference type="EMBL" id="CAH7681855.1"/>
    </source>
</evidence>
<feature type="compositionally biased region" description="Low complexity" evidence="1">
    <location>
        <begin position="80"/>
        <end position="93"/>
    </location>
</feature>
<evidence type="ECO:0000256" key="1">
    <source>
        <dbReference type="SAM" id="MobiDB-lite"/>
    </source>
</evidence>
<dbReference type="Proteomes" id="UP001153365">
    <property type="component" value="Unassembled WGS sequence"/>
</dbReference>
<feature type="region of interest" description="Disordered" evidence="1">
    <location>
        <begin position="67"/>
        <end position="96"/>
    </location>
</feature>
<reference evidence="2" key="1">
    <citation type="submission" date="2022-06" db="EMBL/GenBank/DDBJ databases">
        <authorList>
            <consortium name="SYNGENTA / RWTH Aachen University"/>
        </authorList>
    </citation>
    <scope>NUCLEOTIDE SEQUENCE</scope>
</reference>
<feature type="compositionally biased region" description="Polar residues" evidence="1">
    <location>
        <begin position="400"/>
        <end position="413"/>
    </location>
</feature>
<feature type="region of interest" description="Disordered" evidence="1">
    <location>
        <begin position="118"/>
        <end position="142"/>
    </location>
</feature>
<feature type="compositionally biased region" description="Basic and acidic residues" evidence="1">
    <location>
        <begin position="118"/>
        <end position="132"/>
    </location>
</feature>
<name>A0AAV0B4N5_PHAPC</name>
<protein>
    <submittedName>
        <fullName evidence="2">Expressed protein</fullName>
    </submittedName>
</protein>
<comment type="caution">
    <text evidence="2">The sequence shown here is derived from an EMBL/GenBank/DDBJ whole genome shotgun (WGS) entry which is preliminary data.</text>
</comment>
<feature type="compositionally biased region" description="Basic and acidic residues" evidence="1">
    <location>
        <begin position="417"/>
        <end position="441"/>
    </location>
</feature>
<organism evidence="2 3">
    <name type="scientific">Phakopsora pachyrhizi</name>
    <name type="common">Asian soybean rust disease fungus</name>
    <dbReference type="NCBI Taxonomy" id="170000"/>
    <lineage>
        <taxon>Eukaryota</taxon>
        <taxon>Fungi</taxon>
        <taxon>Dikarya</taxon>
        <taxon>Basidiomycota</taxon>
        <taxon>Pucciniomycotina</taxon>
        <taxon>Pucciniomycetes</taxon>
        <taxon>Pucciniales</taxon>
        <taxon>Phakopsoraceae</taxon>
        <taxon>Phakopsora</taxon>
    </lineage>
</organism>
<accession>A0AAV0B4N5</accession>
<feature type="compositionally biased region" description="Basic and acidic residues" evidence="1">
    <location>
        <begin position="200"/>
        <end position="216"/>
    </location>
</feature>
<sequence length="572" mass="66154">MFLRNGELDHHPFGMFILLKVSKGIRCFFNIFQCIHSINIYMYIYCYEMRVFYYDFRNTDMKNDPAQFNSEKESGYTDASSSSHSSLNGSSNSDMNRKYTNVFNNFRSKDEEKAILKKEDQKNQLENNEKDFSVVNNPAPEDNLNYNSNNIMGGNHAKMVLDKEKNLERVAVNKPDLENFSKSSSNVEISSSSSIESEFDSQKEADKAEDHQKPEVKQSSQGGLYLPRYSRKKKPIKNSFYGYESSRQNGWKSHYKITKNLGFKTKYIPKNKHLDKKDELMLNDIHYENQNNGSKDDKISKLTTDYDSEKTLKLKEILGLENRQVSKESKDLLEDENTFINNSEGKRRKNTFITSLEDLKGNSEKADFLKNRISLKDDIKKTNIDSTDDSSHLQAHHNAGETSTNKMKQSDPQGTLEKNREPSTESKELFNKKSKEDEKIQIESTSTSDDKILPMMADSQLDPTKNQKTEHDMNQEKNFNRQDQKLAEEGEKKIEVSLSQKPELIISSNEDFPLLAEAIKTNKKNMLIEGEKKLKANKIYGAESSRNSALRNNYKNIKTRGLMQKIYLMRKF</sequence>
<dbReference type="EMBL" id="CALTRL010003734">
    <property type="protein sequence ID" value="CAH7681855.1"/>
    <property type="molecule type" value="Genomic_DNA"/>
</dbReference>
<feature type="region of interest" description="Disordered" evidence="1">
    <location>
        <begin position="178"/>
        <end position="229"/>
    </location>
</feature>
<proteinExistence type="predicted"/>
<evidence type="ECO:0000313" key="3">
    <source>
        <dbReference type="Proteomes" id="UP001153365"/>
    </source>
</evidence>
<keyword evidence="3" id="KW-1185">Reference proteome</keyword>
<feature type="compositionally biased region" description="Low complexity" evidence="1">
    <location>
        <begin position="181"/>
        <end position="196"/>
    </location>
</feature>
<feature type="region of interest" description="Disordered" evidence="1">
    <location>
        <begin position="383"/>
        <end position="454"/>
    </location>
</feature>
<gene>
    <name evidence="2" type="ORF">PPACK8108_LOCUS14515</name>
</gene>